<accession>A0A5P3VSB6</accession>
<evidence type="ECO:0000313" key="3">
    <source>
        <dbReference type="Proteomes" id="UP000325743"/>
    </source>
</evidence>
<keyword evidence="1" id="KW-0472">Membrane</keyword>
<feature type="transmembrane region" description="Helical" evidence="1">
    <location>
        <begin position="54"/>
        <end position="75"/>
    </location>
</feature>
<organism evidence="2 3">
    <name type="scientific">Cupriavidus oxalaticus</name>
    <dbReference type="NCBI Taxonomy" id="96344"/>
    <lineage>
        <taxon>Bacteria</taxon>
        <taxon>Pseudomonadati</taxon>
        <taxon>Pseudomonadota</taxon>
        <taxon>Betaproteobacteria</taxon>
        <taxon>Burkholderiales</taxon>
        <taxon>Burkholderiaceae</taxon>
        <taxon>Cupriavidus</taxon>
    </lineage>
</organism>
<proteinExistence type="predicted"/>
<keyword evidence="1" id="KW-0812">Transmembrane</keyword>
<protein>
    <recommendedName>
        <fullName evidence="4">Transmembrane protein</fullName>
    </recommendedName>
</protein>
<dbReference type="RefSeq" id="WP_151072768.1">
    <property type="nucleotide sequence ID" value="NZ_CP032519.1"/>
</dbReference>
<evidence type="ECO:0000256" key="1">
    <source>
        <dbReference type="SAM" id="Phobius"/>
    </source>
</evidence>
<name>A0A5P3VSB6_9BURK</name>
<feature type="transmembrane region" description="Helical" evidence="1">
    <location>
        <begin position="7"/>
        <end position="29"/>
    </location>
</feature>
<gene>
    <name evidence="2" type="ORF">D2917_30315</name>
</gene>
<evidence type="ECO:0000313" key="2">
    <source>
        <dbReference type="EMBL" id="QEZ48342.1"/>
    </source>
</evidence>
<dbReference type="Proteomes" id="UP000325743">
    <property type="component" value="Chromosome 2"/>
</dbReference>
<evidence type="ECO:0008006" key="4">
    <source>
        <dbReference type="Google" id="ProtNLM"/>
    </source>
</evidence>
<reference evidence="2 3" key="1">
    <citation type="submission" date="2018-09" db="EMBL/GenBank/DDBJ databases">
        <title>Complete genome sequence of Cupriavidus oxalaticus T2, a bacterium capable of phenol tolerance and degradation.</title>
        <authorList>
            <person name="Yan J."/>
        </authorList>
    </citation>
    <scope>NUCLEOTIDE SEQUENCE [LARGE SCALE GENOMIC DNA]</scope>
    <source>
        <strain evidence="2 3">T2</strain>
    </source>
</reference>
<sequence>MNRASWFVAYLIAGLLVSWQAVLLSYWLAERLSWPLVPRWHGCWDIEHCATPGWIYLAMLMFAIGPSIAWAAIGLRQVSVPIRRRIVTLMAMVAATVLFYLLHYALVGP</sequence>
<keyword evidence="1" id="KW-1133">Transmembrane helix</keyword>
<feature type="transmembrane region" description="Helical" evidence="1">
    <location>
        <begin position="87"/>
        <end position="106"/>
    </location>
</feature>
<dbReference type="EMBL" id="CP032519">
    <property type="protein sequence ID" value="QEZ48342.1"/>
    <property type="molecule type" value="Genomic_DNA"/>
</dbReference>
<dbReference type="AlphaFoldDB" id="A0A5P3VSB6"/>